<dbReference type="EMBL" id="LVLJ01000095">
    <property type="protein sequence ID" value="OAE35694.1"/>
    <property type="molecule type" value="Genomic_DNA"/>
</dbReference>
<comment type="caution">
    <text evidence="1">The sequence shown here is derived from an EMBL/GenBank/DDBJ whole genome shotgun (WGS) entry which is preliminary data.</text>
</comment>
<dbReference type="AlphaFoldDB" id="A0A176WS75"/>
<organism evidence="1 2">
    <name type="scientific">Marchantia polymorpha subsp. ruderalis</name>
    <dbReference type="NCBI Taxonomy" id="1480154"/>
    <lineage>
        <taxon>Eukaryota</taxon>
        <taxon>Viridiplantae</taxon>
        <taxon>Streptophyta</taxon>
        <taxon>Embryophyta</taxon>
        <taxon>Marchantiophyta</taxon>
        <taxon>Marchantiopsida</taxon>
        <taxon>Marchantiidae</taxon>
        <taxon>Marchantiales</taxon>
        <taxon>Marchantiaceae</taxon>
        <taxon>Marchantia</taxon>
    </lineage>
</organism>
<keyword evidence="2" id="KW-1185">Reference proteome</keyword>
<proteinExistence type="predicted"/>
<name>A0A176WS75_MARPO</name>
<evidence type="ECO:0000313" key="1">
    <source>
        <dbReference type="EMBL" id="OAE35694.1"/>
    </source>
</evidence>
<evidence type="ECO:0000313" key="2">
    <source>
        <dbReference type="Proteomes" id="UP000077202"/>
    </source>
</evidence>
<sequence length="154" mass="16280">MGNSSEENFSGLQSTRLHLQQDVQLAGCSIDKSVPAAFVPVITPSFSRAAFSSSAVSTFASANVFPLRFAKQIFPLPSPLRDACFVAGVRRSSNASSPGQPDELGRLKTAAKSYSLRGANVWGLGIAAGLTLYAVSWTQASRTQRLMALEIGAL</sequence>
<accession>A0A176WS75</accession>
<gene>
    <name evidence="1" type="ORF">AXG93_1154s1480</name>
</gene>
<protein>
    <submittedName>
        <fullName evidence="1">Uncharacterized protein</fullName>
    </submittedName>
</protein>
<dbReference type="Proteomes" id="UP000077202">
    <property type="component" value="Unassembled WGS sequence"/>
</dbReference>
<reference evidence="1" key="1">
    <citation type="submission" date="2016-03" db="EMBL/GenBank/DDBJ databases">
        <title>Mechanisms controlling the formation of the plant cell surface in tip-growing cells are functionally conserved among land plants.</title>
        <authorList>
            <person name="Honkanen S."/>
            <person name="Jones V.A."/>
            <person name="Morieri G."/>
            <person name="Champion C."/>
            <person name="Hetherington A.J."/>
            <person name="Kelly S."/>
            <person name="Saint-Marcoux D."/>
            <person name="Proust H."/>
            <person name="Prescott H."/>
            <person name="Dolan L."/>
        </authorList>
    </citation>
    <scope>NUCLEOTIDE SEQUENCE [LARGE SCALE GENOMIC DNA]</scope>
    <source>
        <tissue evidence="1">Whole gametophyte</tissue>
    </source>
</reference>